<evidence type="ECO:0000313" key="7">
    <source>
        <dbReference type="Proteomes" id="UP000759131"/>
    </source>
</evidence>
<feature type="region of interest" description="Disordered" evidence="4">
    <location>
        <begin position="59"/>
        <end position="89"/>
    </location>
</feature>
<evidence type="ECO:0000313" key="6">
    <source>
        <dbReference type="EMBL" id="CAD7626734.1"/>
    </source>
</evidence>
<dbReference type="Proteomes" id="UP000759131">
    <property type="component" value="Unassembled WGS sequence"/>
</dbReference>
<feature type="coiled-coil region" evidence="3">
    <location>
        <begin position="723"/>
        <end position="776"/>
    </location>
</feature>
<evidence type="ECO:0000256" key="4">
    <source>
        <dbReference type="SAM" id="MobiDB-lite"/>
    </source>
</evidence>
<feature type="region of interest" description="Disordered" evidence="4">
    <location>
        <begin position="565"/>
        <end position="603"/>
    </location>
</feature>
<dbReference type="GO" id="GO:0031267">
    <property type="term" value="F:small GTPase binding"/>
    <property type="evidence" value="ECO:0007669"/>
    <property type="project" value="TreeGrafter"/>
</dbReference>
<dbReference type="Gene3D" id="1.10.10.750">
    <property type="entry name" value="Ypt/Rab-GAP domain of gyp1p, domain 1"/>
    <property type="match status" value="1"/>
</dbReference>
<evidence type="ECO:0000256" key="1">
    <source>
        <dbReference type="ARBA" id="ARBA00022468"/>
    </source>
</evidence>
<dbReference type="InterPro" id="IPR035969">
    <property type="entry name" value="Rab-GAP_TBC_sf"/>
</dbReference>
<dbReference type="PANTHER" id="PTHR47219">
    <property type="entry name" value="RAB GTPASE-ACTIVATING PROTEIN 1-LIKE"/>
    <property type="match status" value="1"/>
</dbReference>
<feature type="compositionally biased region" description="Polar residues" evidence="4">
    <location>
        <begin position="565"/>
        <end position="592"/>
    </location>
</feature>
<dbReference type="GO" id="GO:0005096">
    <property type="term" value="F:GTPase activator activity"/>
    <property type="evidence" value="ECO:0007669"/>
    <property type="project" value="UniProtKB-KW"/>
</dbReference>
<evidence type="ECO:0000259" key="5">
    <source>
        <dbReference type="PROSITE" id="PS50086"/>
    </source>
</evidence>
<reference evidence="6" key="1">
    <citation type="submission" date="2020-11" db="EMBL/GenBank/DDBJ databases">
        <authorList>
            <person name="Tran Van P."/>
        </authorList>
    </citation>
    <scope>NUCLEOTIDE SEQUENCE</scope>
</reference>
<dbReference type="InterPro" id="IPR050302">
    <property type="entry name" value="Rab_GAP_TBC_domain"/>
</dbReference>
<dbReference type="InterPro" id="IPR000195">
    <property type="entry name" value="Rab-GAP-TBC_dom"/>
</dbReference>
<dbReference type="AlphaFoldDB" id="A0A7R9KP39"/>
<keyword evidence="7" id="KW-1185">Reference proteome</keyword>
<accession>A0A7R9KP39</accession>
<feature type="coiled-coil region" evidence="3">
    <location>
        <begin position="614"/>
        <end position="683"/>
    </location>
</feature>
<dbReference type="SUPFAM" id="SSF47923">
    <property type="entry name" value="Ypt/Rab-GAP domain of gyp1p"/>
    <property type="match status" value="2"/>
</dbReference>
<feature type="domain" description="Rab-GAP TBC" evidence="5">
    <location>
        <begin position="123"/>
        <end position="308"/>
    </location>
</feature>
<dbReference type="PANTHER" id="PTHR47219:SF22">
    <property type="entry name" value="RAB-GAP TBC DOMAIN-CONTAINING PROTEIN"/>
    <property type="match status" value="1"/>
</dbReference>
<sequence length="808" mass="93405">MSGQRKSLTNNNEPIVTNGNNNTVCPQSVLSDEELQLLAKLEEQNRLIETDVKCMNSLQSNCGHSRRSSDTSQVSEISQMNSESNDQDLSNGRDVWQIWGQLINEWNNQTKKNKTLQELVRKGIPHHLRGMVWQLLCSAQSCSVRDQYSDFLRQTSVCEKVIKRDIARTYPEHDFFKEKGSPGQEGLFNVMKAYSIHDSEVGYCQGSAFLVGVLLLNMPEEDAFAVFTCLMQDYRLREMYKPTMAELGLCIYQLECMVQELLPELFMHFQSQNYHTSMYASSWFLTLFTSCLPLHIAYRVLDLFLYDGIEMIFRISIAILLLCKEDLLRLDMEGLLRYFQKEMPSKCETDPDYLVNLCVQVKYDQKKMKKLAKDYQTVKAKEQEELVELRRLRTENRLLRQRIENLEHESAELADKLIQGQVCRAQEAEDNFVIKRELAAIRQQELEAKNELEKALHTITEMKETNSINSSLESQENQQLIESLQEELIAVKLREAENNEEMKVLRERINELEEINNRLRELPPDHAVAQLQEELIAVKLREAEANLSMKELRQKITDLQQMWTEHMSQSHGSNDSSLTNNSQPNSLEGNNGSNPSSLSVTSSPMKMLGNAMKRTDHSAEINKLKNELMGAKLREAEAIAELKELRQKLMELETQNQVSINQIRRQADETNKLKDTCEELTEKERQTVSALNAEKRRYADLDFQIKEQQMMNRIKELEQTQIVAELKHKISSLEAKIEEHLTITKLNESGREPENVLELQDRMAELQSEMFRLEVTNKKLSSLQNGSAGDDIHTMARRITHTFTTNCD</sequence>
<dbReference type="PROSITE" id="PS50086">
    <property type="entry name" value="TBC_RABGAP"/>
    <property type="match status" value="1"/>
</dbReference>
<dbReference type="SMART" id="SM00164">
    <property type="entry name" value="TBC"/>
    <property type="match status" value="1"/>
</dbReference>
<keyword evidence="1" id="KW-0343">GTPase activation</keyword>
<organism evidence="6">
    <name type="scientific">Medioppia subpectinata</name>
    <dbReference type="NCBI Taxonomy" id="1979941"/>
    <lineage>
        <taxon>Eukaryota</taxon>
        <taxon>Metazoa</taxon>
        <taxon>Ecdysozoa</taxon>
        <taxon>Arthropoda</taxon>
        <taxon>Chelicerata</taxon>
        <taxon>Arachnida</taxon>
        <taxon>Acari</taxon>
        <taxon>Acariformes</taxon>
        <taxon>Sarcoptiformes</taxon>
        <taxon>Oribatida</taxon>
        <taxon>Brachypylina</taxon>
        <taxon>Oppioidea</taxon>
        <taxon>Oppiidae</taxon>
        <taxon>Medioppia</taxon>
    </lineage>
</organism>
<dbReference type="OrthoDB" id="295078at2759"/>
<dbReference type="FunFam" id="1.10.8.270:FF:000001">
    <property type="entry name" value="TBC1 domain family member 1"/>
    <property type="match status" value="1"/>
</dbReference>
<proteinExistence type="predicted"/>
<feature type="compositionally biased region" description="Low complexity" evidence="4">
    <location>
        <begin position="593"/>
        <end position="603"/>
    </location>
</feature>
<dbReference type="EMBL" id="OC858681">
    <property type="protein sequence ID" value="CAD7626734.1"/>
    <property type="molecule type" value="Genomic_DNA"/>
</dbReference>
<dbReference type="FunFam" id="1.10.10.750:FF:000003">
    <property type="entry name" value="GTPase activating protein (Evi5)"/>
    <property type="match status" value="1"/>
</dbReference>
<dbReference type="EMBL" id="CAJPIZ010004106">
    <property type="protein sequence ID" value="CAG2107164.1"/>
    <property type="molecule type" value="Genomic_DNA"/>
</dbReference>
<feature type="compositionally biased region" description="Polar residues" evidence="4">
    <location>
        <begin position="70"/>
        <end position="89"/>
    </location>
</feature>
<evidence type="ECO:0000256" key="2">
    <source>
        <dbReference type="ARBA" id="ARBA00023054"/>
    </source>
</evidence>
<keyword evidence="2 3" id="KW-0175">Coiled coil</keyword>
<name>A0A7R9KP39_9ACAR</name>
<feature type="coiled-coil region" evidence="3">
    <location>
        <begin position="372"/>
        <end position="562"/>
    </location>
</feature>
<evidence type="ECO:0000256" key="3">
    <source>
        <dbReference type="SAM" id="Coils"/>
    </source>
</evidence>
<protein>
    <recommendedName>
        <fullName evidence="5">Rab-GAP TBC domain-containing protein</fullName>
    </recommendedName>
</protein>
<dbReference type="Gene3D" id="1.10.472.80">
    <property type="entry name" value="Ypt/Rab-GAP domain of gyp1p, domain 3"/>
    <property type="match status" value="1"/>
</dbReference>
<dbReference type="FunFam" id="1.10.472.80:FF:000002">
    <property type="entry name" value="Ecotropic viral integration site 5"/>
    <property type="match status" value="1"/>
</dbReference>
<dbReference type="Gene3D" id="1.10.8.270">
    <property type="entry name" value="putative rabgap domain of human tbc1 domain family member 14 like domains"/>
    <property type="match status" value="1"/>
</dbReference>
<gene>
    <name evidence="6" type="ORF">OSB1V03_LOCUS7166</name>
</gene>
<dbReference type="Pfam" id="PF00566">
    <property type="entry name" value="RabGAP-TBC"/>
    <property type="match status" value="1"/>
</dbReference>
<feature type="region of interest" description="Disordered" evidence="4">
    <location>
        <begin position="1"/>
        <end position="23"/>
    </location>
</feature>